<dbReference type="EMBL" id="JBCLYO010000005">
    <property type="protein sequence ID" value="KAL0089009.1"/>
    <property type="molecule type" value="Genomic_DNA"/>
</dbReference>
<protein>
    <recommendedName>
        <fullName evidence="3">Secreted protein</fullName>
    </recommendedName>
</protein>
<reference evidence="1 2" key="1">
    <citation type="submission" date="2024-04" db="EMBL/GenBank/DDBJ databases">
        <title>Symmetric and asymmetric DNA N6-adenine methylation regulates different biological responses in Mucorales.</title>
        <authorList>
            <consortium name="Lawrence Berkeley National Laboratory"/>
            <person name="Lax C."/>
            <person name="Mondo S.J."/>
            <person name="Osorio-Concepcion M."/>
            <person name="Muszewska A."/>
            <person name="Corrochano-Luque M."/>
            <person name="Gutierrez G."/>
            <person name="Riley R."/>
            <person name="Lipzen A."/>
            <person name="Guo J."/>
            <person name="Hundley H."/>
            <person name="Amirebrahimi M."/>
            <person name="Ng V."/>
            <person name="Lorenzo-Gutierrez D."/>
            <person name="Binder U."/>
            <person name="Yang J."/>
            <person name="Song Y."/>
            <person name="Canovas D."/>
            <person name="Navarro E."/>
            <person name="Freitag M."/>
            <person name="Gabaldon T."/>
            <person name="Grigoriev I.V."/>
            <person name="Corrochano L.M."/>
            <person name="Nicolas F.E."/>
            <person name="Garre V."/>
        </authorList>
    </citation>
    <scope>NUCLEOTIDE SEQUENCE [LARGE SCALE GENOMIC DNA]</scope>
    <source>
        <strain evidence="1 2">L51</strain>
    </source>
</reference>
<name>A0ABR3B3N2_PHYBL</name>
<sequence length="140" mass="15659">MLPQLLKVRTWCCLTGIHLCGVTMTGVKLASGLIWRVGSRLASLAWKSITEFFRLSNWTTPVPWLVSILQSHANWVNWSVVPPSSISARPVTSPRWVAVNFPPTTSPYSSGYSTIKSPGVMTFPKNIAPKREIYYCCFVK</sequence>
<proteinExistence type="predicted"/>
<evidence type="ECO:0008006" key="3">
    <source>
        <dbReference type="Google" id="ProtNLM"/>
    </source>
</evidence>
<gene>
    <name evidence="1" type="ORF">J3Q64DRAFT_1442570</name>
</gene>
<organism evidence="1 2">
    <name type="scientific">Phycomyces blakesleeanus</name>
    <dbReference type="NCBI Taxonomy" id="4837"/>
    <lineage>
        <taxon>Eukaryota</taxon>
        <taxon>Fungi</taxon>
        <taxon>Fungi incertae sedis</taxon>
        <taxon>Mucoromycota</taxon>
        <taxon>Mucoromycotina</taxon>
        <taxon>Mucoromycetes</taxon>
        <taxon>Mucorales</taxon>
        <taxon>Phycomycetaceae</taxon>
        <taxon>Phycomyces</taxon>
    </lineage>
</organism>
<evidence type="ECO:0000313" key="1">
    <source>
        <dbReference type="EMBL" id="KAL0089009.1"/>
    </source>
</evidence>
<dbReference type="Proteomes" id="UP001448207">
    <property type="component" value="Unassembled WGS sequence"/>
</dbReference>
<evidence type="ECO:0000313" key="2">
    <source>
        <dbReference type="Proteomes" id="UP001448207"/>
    </source>
</evidence>
<accession>A0ABR3B3N2</accession>
<keyword evidence="2" id="KW-1185">Reference proteome</keyword>
<comment type="caution">
    <text evidence="1">The sequence shown here is derived from an EMBL/GenBank/DDBJ whole genome shotgun (WGS) entry which is preliminary data.</text>
</comment>